<accession>A0A4Y7TUR0</accession>
<dbReference type="Proteomes" id="UP000298030">
    <property type="component" value="Unassembled WGS sequence"/>
</dbReference>
<dbReference type="AlphaFoldDB" id="A0A4Y7TUR0"/>
<protein>
    <recommendedName>
        <fullName evidence="3">SnoaL-like domain-containing protein</fullName>
    </recommendedName>
</protein>
<name>A0A4Y7TUR0_COPMI</name>
<gene>
    <name evidence="1" type="ORF">FA13DRAFT_1620547</name>
</gene>
<sequence length="124" mass="13848">MELQAAQQDAFANFAGLFLVQRDIQQAFDLYIPGCYINHNPFAKSGRENALAFLLPALAEPTLTISNIEWFSGQGYGVLHYKMGLNGTYSAVMDKFRFEGTCIVEHWDTVQGITGNESNPIAYF</sequence>
<organism evidence="1 2">
    <name type="scientific">Coprinellus micaceus</name>
    <name type="common">Glistening ink-cap mushroom</name>
    <name type="synonym">Coprinus micaceus</name>
    <dbReference type="NCBI Taxonomy" id="71717"/>
    <lineage>
        <taxon>Eukaryota</taxon>
        <taxon>Fungi</taxon>
        <taxon>Dikarya</taxon>
        <taxon>Basidiomycota</taxon>
        <taxon>Agaricomycotina</taxon>
        <taxon>Agaricomycetes</taxon>
        <taxon>Agaricomycetidae</taxon>
        <taxon>Agaricales</taxon>
        <taxon>Agaricineae</taxon>
        <taxon>Psathyrellaceae</taxon>
        <taxon>Coprinellus</taxon>
    </lineage>
</organism>
<proteinExistence type="predicted"/>
<dbReference type="Gene3D" id="3.10.450.50">
    <property type="match status" value="1"/>
</dbReference>
<keyword evidence="2" id="KW-1185">Reference proteome</keyword>
<dbReference type="SUPFAM" id="SSF54427">
    <property type="entry name" value="NTF2-like"/>
    <property type="match status" value="1"/>
</dbReference>
<evidence type="ECO:0000313" key="1">
    <source>
        <dbReference type="EMBL" id="TEB37721.1"/>
    </source>
</evidence>
<evidence type="ECO:0008006" key="3">
    <source>
        <dbReference type="Google" id="ProtNLM"/>
    </source>
</evidence>
<dbReference type="EMBL" id="QPFP01000003">
    <property type="protein sequence ID" value="TEB37721.1"/>
    <property type="molecule type" value="Genomic_DNA"/>
</dbReference>
<comment type="caution">
    <text evidence="1">The sequence shown here is derived from an EMBL/GenBank/DDBJ whole genome shotgun (WGS) entry which is preliminary data.</text>
</comment>
<reference evidence="1 2" key="1">
    <citation type="journal article" date="2019" name="Nat. Ecol. Evol.">
        <title>Megaphylogeny resolves global patterns of mushroom evolution.</title>
        <authorList>
            <person name="Varga T."/>
            <person name="Krizsan K."/>
            <person name="Foldi C."/>
            <person name="Dima B."/>
            <person name="Sanchez-Garcia M."/>
            <person name="Sanchez-Ramirez S."/>
            <person name="Szollosi G.J."/>
            <person name="Szarkandi J.G."/>
            <person name="Papp V."/>
            <person name="Albert L."/>
            <person name="Andreopoulos W."/>
            <person name="Angelini C."/>
            <person name="Antonin V."/>
            <person name="Barry K.W."/>
            <person name="Bougher N.L."/>
            <person name="Buchanan P."/>
            <person name="Buyck B."/>
            <person name="Bense V."/>
            <person name="Catcheside P."/>
            <person name="Chovatia M."/>
            <person name="Cooper J."/>
            <person name="Damon W."/>
            <person name="Desjardin D."/>
            <person name="Finy P."/>
            <person name="Geml J."/>
            <person name="Haridas S."/>
            <person name="Hughes K."/>
            <person name="Justo A."/>
            <person name="Karasinski D."/>
            <person name="Kautmanova I."/>
            <person name="Kiss B."/>
            <person name="Kocsube S."/>
            <person name="Kotiranta H."/>
            <person name="LaButti K.M."/>
            <person name="Lechner B.E."/>
            <person name="Liimatainen K."/>
            <person name="Lipzen A."/>
            <person name="Lukacs Z."/>
            <person name="Mihaltcheva S."/>
            <person name="Morgado L.N."/>
            <person name="Niskanen T."/>
            <person name="Noordeloos M.E."/>
            <person name="Ohm R.A."/>
            <person name="Ortiz-Santana B."/>
            <person name="Ovrebo C."/>
            <person name="Racz N."/>
            <person name="Riley R."/>
            <person name="Savchenko A."/>
            <person name="Shiryaev A."/>
            <person name="Soop K."/>
            <person name="Spirin V."/>
            <person name="Szebenyi C."/>
            <person name="Tomsovsky M."/>
            <person name="Tulloss R.E."/>
            <person name="Uehling J."/>
            <person name="Grigoriev I.V."/>
            <person name="Vagvolgyi C."/>
            <person name="Papp T."/>
            <person name="Martin F.M."/>
            <person name="Miettinen O."/>
            <person name="Hibbett D.S."/>
            <person name="Nagy L.G."/>
        </authorList>
    </citation>
    <scope>NUCLEOTIDE SEQUENCE [LARGE SCALE GENOMIC DNA]</scope>
    <source>
        <strain evidence="1 2">FP101781</strain>
    </source>
</reference>
<dbReference type="InterPro" id="IPR032710">
    <property type="entry name" value="NTF2-like_dom_sf"/>
</dbReference>
<evidence type="ECO:0000313" key="2">
    <source>
        <dbReference type="Proteomes" id="UP000298030"/>
    </source>
</evidence>
<dbReference type="OrthoDB" id="2820488at2759"/>